<proteinExistence type="predicted"/>
<organism evidence="2 3">
    <name type="scientific">Aureococcus anophagefferens</name>
    <name type="common">Harmful bloom alga</name>
    <dbReference type="NCBI Taxonomy" id="44056"/>
    <lineage>
        <taxon>Eukaryota</taxon>
        <taxon>Sar</taxon>
        <taxon>Stramenopiles</taxon>
        <taxon>Ochrophyta</taxon>
        <taxon>Pelagophyceae</taxon>
        <taxon>Pelagomonadales</taxon>
        <taxon>Pelagomonadaceae</taxon>
        <taxon>Aureococcus</taxon>
    </lineage>
</organism>
<comment type="caution">
    <text evidence="2">The sequence shown here is derived from an EMBL/GenBank/DDBJ whole genome shotgun (WGS) entry which is preliminary data.</text>
</comment>
<reference evidence="2 3" key="1">
    <citation type="submission" date="2024-03" db="EMBL/GenBank/DDBJ databases">
        <title>Aureococcus anophagefferens CCMP1851 and Kratosvirus quantuckense: Draft genome of a second virus-susceptible host strain in the model system.</title>
        <authorList>
            <person name="Chase E."/>
            <person name="Truchon A.R."/>
            <person name="Schepens W."/>
            <person name="Wilhelm S.W."/>
        </authorList>
    </citation>
    <scope>NUCLEOTIDE SEQUENCE [LARGE SCALE GENOMIC DNA]</scope>
    <source>
        <strain evidence="2 3">CCMP1851</strain>
    </source>
</reference>
<keyword evidence="1" id="KW-0732">Signal</keyword>
<name>A0ABR1FV58_AURAN</name>
<dbReference type="EMBL" id="JBBJCI010000226">
    <property type="protein sequence ID" value="KAK7239142.1"/>
    <property type="molecule type" value="Genomic_DNA"/>
</dbReference>
<protein>
    <recommendedName>
        <fullName evidence="4">Phospholipase B-like</fullName>
    </recommendedName>
</protein>
<evidence type="ECO:0000256" key="1">
    <source>
        <dbReference type="SAM" id="SignalP"/>
    </source>
</evidence>
<evidence type="ECO:0000313" key="3">
    <source>
        <dbReference type="Proteomes" id="UP001363151"/>
    </source>
</evidence>
<feature type="signal peptide" evidence="1">
    <location>
        <begin position="1"/>
        <end position="21"/>
    </location>
</feature>
<evidence type="ECO:0008006" key="4">
    <source>
        <dbReference type="Google" id="ProtNLM"/>
    </source>
</evidence>
<evidence type="ECO:0000313" key="2">
    <source>
        <dbReference type="EMBL" id="KAK7239142.1"/>
    </source>
</evidence>
<dbReference type="Proteomes" id="UP001363151">
    <property type="component" value="Unassembled WGS sequence"/>
</dbReference>
<accession>A0ABR1FV58</accession>
<feature type="chain" id="PRO_5046778879" description="Phospholipase B-like" evidence="1">
    <location>
        <begin position="22"/>
        <end position="454"/>
    </location>
</feature>
<keyword evidence="3" id="KW-1185">Reference proteome</keyword>
<gene>
    <name evidence="2" type="ORF">SO694_00027275</name>
</gene>
<sequence length="454" mass="48557">MGSPRSMTSLVALVLLATARAADGNATRTYLDSIARMVDGGVEGMDAALWASIEACMGDVDGGRLLAASDAAWRGLGHYDNPADPWGSCNASTGCKEYKEMNETTLDVSGVLVYEPCNTVSNAAYYRTAANLCGAASDMSRGDRDAVVAAVAHMAFGSSFWHGSHTRLGNVADNGLIQVIAYADYQVMVRHLVGGVYRRGNATRDRVLLSLSSSRDRPSAADAARGLTDLFLTRPADEWKDYIATIDVPDYFTTFAGVVLELLTLVAPNSPHLVDEVVQIGARAFNLSDAVVAFMTDELLPAQRAAVAELPSPLSALERAGLACKFVGTMLKLGYAFLWQEYFFPCIYGVATNDLGAAVMPMVNKVANLLTGFKHADADQQRCERVYAADDRCRKLDVAPHAKWHESSANGLLDLALLADDVHKLTSTKARAASPLGRFAAPFADGWAALFLAA</sequence>